<dbReference type="OrthoDB" id="537395at2759"/>
<evidence type="ECO:0000256" key="5">
    <source>
        <dbReference type="ARBA" id="ARBA00022679"/>
    </source>
</evidence>
<evidence type="ECO:0000256" key="4">
    <source>
        <dbReference type="ARBA" id="ARBA00012596"/>
    </source>
</evidence>
<dbReference type="EMBL" id="BRXU01000003">
    <property type="protein sequence ID" value="GLC50339.1"/>
    <property type="molecule type" value="Genomic_DNA"/>
</dbReference>
<evidence type="ECO:0000256" key="7">
    <source>
        <dbReference type="ARBA" id="ARBA00047353"/>
    </source>
</evidence>
<keyword evidence="5" id="KW-0808">Transferase</keyword>
<gene>
    <name evidence="10" type="primary">PLEST000180</name>
    <name evidence="10" type="ORF">PLESTB_000368300</name>
</gene>
<dbReference type="PANTHER" id="PTHR21528:SF0">
    <property type="entry name" value="DEHYDRODOLICHYL DIPHOSPHATE SYNTHASE COMPLEX SUBUNIT NUS1"/>
    <property type="match status" value="1"/>
</dbReference>
<evidence type="ECO:0000256" key="1">
    <source>
        <dbReference type="ARBA" id="ARBA00001946"/>
    </source>
</evidence>
<dbReference type="Proteomes" id="UP001165080">
    <property type="component" value="Unassembled WGS sequence"/>
</dbReference>
<evidence type="ECO:0000313" key="10">
    <source>
        <dbReference type="EMBL" id="GLC50339.1"/>
    </source>
</evidence>
<comment type="cofactor">
    <cofactor evidence="1">
        <name>Mg(2+)</name>
        <dbReference type="ChEBI" id="CHEBI:18420"/>
    </cofactor>
</comment>
<dbReference type="GO" id="GO:0005789">
    <property type="term" value="C:endoplasmic reticulum membrane"/>
    <property type="evidence" value="ECO:0007669"/>
    <property type="project" value="TreeGrafter"/>
</dbReference>
<evidence type="ECO:0000256" key="9">
    <source>
        <dbReference type="SAM" id="SignalP"/>
    </source>
</evidence>
<protein>
    <recommendedName>
        <fullName evidence="4">ditrans,polycis-polyprenyl diphosphate synthase [(2E,6E)-farnesyldiphosphate specific]</fullName>
        <ecNumber evidence="4">2.5.1.87</ecNumber>
    </recommendedName>
</protein>
<feature type="signal peptide" evidence="9">
    <location>
        <begin position="1"/>
        <end position="18"/>
    </location>
</feature>
<feature type="region of interest" description="Disordered" evidence="8">
    <location>
        <begin position="284"/>
        <end position="359"/>
    </location>
</feature>
<keyword evidence="11" id="KW-1185">Reference proteome</keyword>
<sequence length="631" mass="61801">MPFTATSVAVLAWLQAVARWLFGGSGRSTPRVAAVPGAAYKGSRPNPPSAVAVVWAEDGVTHSATKQLADIIKWCDHGNLETFCVYDPSGDLKPKSSELQHELRNQNWNVQVGWQAEPIGQELTCEACRTQQQQMAGGAAPNAAPPSTPSAAAAPAPRERPNPAASRELQPPSAMPSVGPAAALPRPCKAADPVAPAPQPHPVSLAAAAAGAPHCGGPAPGRAPAGCSAVGCDAPLHVCPPPPSALAEGSAAASAAVAAAAAAASGCGCRQPLQSVPCTHHAGGGGGGGSLCRPTPPPLTAAATGSGPPPGSAAAGGGGGGGADGGEPLSPGRAAAKRQLQSQLPSQQPAADAETVTDAEADAGSAVAGAAAGACDDALTDCRRPCECCLAPDAAGVSTAAGTGAVWAAAAAAGSAAATATAAAAPGCCGRQDQAQLLQTRRESCACCRSSGSPPARRGPEGPSPTSCGGGTVADRGTDTQRQQTAPATVAATAAAAADACGARPGGGTEARCGRRVHVLSAEDGYAPVLRASATGGVCARCGAVVQLKSGPYREGLARLLDQMAQLAGPAVLVQPELVLVVGPLLTLAGFPPLQVAASEILHLGPASGLSRARVDAALAKFLRTEQRFGS</sequence>
<feature type="compositionally biased region" description="Gly residues" evidence="8">
    <location>
        <begin position="314"/>
        <end position="325"/>
    </location>
</feature>
<evidence type="ECO:0000256" key="8">
    <source>
        <dbReference type="SAM" id="MobiDB-lite"/>
    </source>
</evidence>
<dbReference type="PANTHER" id="PTHR21528">
    <property type="entry name" value="DEHYDRODOLICHYL DIPHOSPHATE SYNTHASE COMPLEX SUBUNIT NUS1"/>
    <property type="match status" value="1"/>
</dbReference>
<comment type="pathway">
    <text evidence="2">Protein modification; protein glycosylation.</text>
</comment>
<dbReference type="EC" id="2.5.1.87" evidence="4"/>
<keyword evidence="9" id="KW-0732">Signal</keyword>
<feature type="region of interest" description="Disordered" evidence="8">
    <location>
        <begin position="451"/>
        <end position="484"/>
    </location>
</feature>
<name>A0A9W6EZ81_9CHLO</name>
<evidence type="ECO:0000256" key="6">
    <source>
        <dbReference type="ARBA" id="ARBA00022842"/>
    </source>
</evidence>
<dbReference type="AlphaFoldDB" id="A0A9W6EZ81"/>
<accession>A0A9W6EZ81</accession>
<proteinExistence type="inferred from homology"/>
<evidence type="ECO:0000256" key="2">
    <source>
        <dbReference type="ARBA" id="ARBA00004922"/>
    </source>
</evidence>
<comment type="catalytic activity">
    <reaction evidence="7">
        <text>n isopentenyl diphosphate + (2E,6E)-farnesyl diphosphate = a di-trans,poly-cis-polyprenyl diphosphate + n diphosphate</text>
        <dbReference type="Rhea" id="RHEA:53008"/>
        <dbReference type="Rhea" id="RHEA-COMP:19494"/>
        <dbReference type="ChEBI" id="CHEBI:33019"/>
        <dbReference type="ChEBI" id="CHEBI:128769"/>
        <dbReference type="ChEBI" id="CHEBI:136960"/>
        <dbReference type="ChEBI" id="CHEBI:175763"/>
        <dbReference type="EC" id="2.5.1.87"/>
    </reaction>
</comment>
<dbReference type="GO" id="GO:1904423">
    <property type="term" value="C:dehydrodolichyl diphosphate synthase complex"/>
    <property type="evidence" value="ECO:0007669"/>
    <property type="project" value="InterPro"/>
</dbReference>
<feature type="compositionally biased region" description="Low complexity" evidence="8">
    <location>
        <begin position="339"/>
        <end position="354"/>
    </location>
</feature>
<comment type="caution">
    <text evidence="10">The sequence shown here is derived from an EMBL/GenBank/DDBJ whole genome shotgun (WGS) entry which is preliminary data.</text>
</comment>
<comment type="similarity">
    <text evidence="3">Belongs to the UPP synthase family.</text>
</comment>
<evidence type="ECO:0000256" key="3">
    <source>
        <dbReference type="ARBA" id="ARBA00005432"/>
    </source>
</evidence>
<organism evidence="10 11">
    <name type="scientific">Pleodorina starrii</name>
    <dbReference type="NCBI Taxonomy" id="330485"/>
    <lineage>
        <taxon>Eukaryota</taxon>
        <taxon>Viridiplantae</taxon>
        <taxon>Chlorophyta</taxon>
        <taxon>core chlorophytes</taxon>
        <taxon>Chlorophyceae</taxon>
        <taxon>CS clade</taxon>
        <taxon>Chlamydomonadales</taxon>
        <taxon>Volvocaceae</taxon>
        <taxon>Pleodorina</taxon>
    </lineage>
</organism>
<feature type="compositionally biased region" description="Low complexity" evidence="8">
    <location>
        <begin position="149"/>
        <end position="168"/>
    </location>
</feature>
<keyword evidence="6" id="KW-0460">Magnesium</keyword>
<dbReference type="GO" id="GO:0045547">
    <property type="term" value="F:ditrans,polycis-polyprenyl diphosphate synthase [(2E,6E)-farnesyl diphosphate specific] activity"/>
    <property type="evidence" value="ECO:0007669"/>
    <property type="project" value="UniProtKB-EC"/>
</dbReference>
<evidence type="ECO:0000313" key="11">
    <source>
        <dbReference type="Proteomes" id="UP001165080"/>
    </source>
</evidence>
<feature type="region of interest" description="Disordered" evidence="8">
    <location>
        <begin position="136"/>
        <end position="199"/>
    </location>
</feature>
<dbReference type="InterPro" id="IPR038887">
    <property type="entry name" value="Nus1/NgBR"/>
</dbReference>
<reference evidence="10 11" key="1">
    <citation type="journal article" date="2023" name="Commun. Biol.">
        <title>Reorganization of the ancestral sex-determining regions during the evolution of trioecy in Pleodorina starrii.</title>
        <authorList>
            <person name="Takahashi K."/>
            <person name="Suzuki S."/>
            <person name="Kawai-Toyooka H."/>
            <person name="Yamamoto K."/>
            <person name="Hamaji T."/>
            <person name="Ootsuki R."/>
            <person name="Yamaguchi H."/>
            <person name="Kawachi M."/>
            <person name="Higashiyama T."/>
            <person name="Nozaki H."/>
        </authorList>
    </citation>
    <scope>NUCLEOTIDE SEQUENCE [LARGE SCALE GENOMIC DNA]</scope>
    <source>
        <strain evidence="10 11">NIES-4479</strain>
    </source>
</reference>
<feature type="chain" id="PRO_5040760594" description="ditrans,polycis-polyprenyl diphosphate synthase [(2E,6E)-farnesyldiphosphate specific]" evidence="9">
    <location>
        <begin position="19"/>
        <end position="631"/>
    </location>
</feature>